<dbReference type="Pfam" id="PF10828">
    <property type="entry name" value="DUF2570"/>
    <property type="match status" value="1"/>
</dbReference>
<dbReference type="RefSeq" id="WP_004960079.1">
    <property type="nucleotide sequence ID" value="NZ_JAEKCK010000006.1"/>
</dbReference>
<reference evidence="2 3" key="1">
    <citation type="submission" date="2018-12" db="EMBL/GenBank/DDBJ databases">
        <authorList>
            <consortium name="Pathogen Informatics"/>
        </authorList>
    </citation>
    <scope>NUCLEOTIDE SEQUENCE [LARGE SCALE GENOMIC DNA]</scope>
    <source>
        <strain evidence="2 3">NCTC11214</strain>
    </source>
</reference>
<dbReference type="EMBL" id="LR134117">
    <property type="protein sequence ID" value="VDZ59778.1"/>
    <property type="molecule type" value="Genomic_DNA"/>
</dbReference>
<name>A0A3S4HR35_SEROD</name>
<protein>
    <submittedName>
        <fullName evidence="2">Phage lysis regulatory protein, LysB family</fullName>
    </submittedName>
</protein>
<feature type="coiled-coil region" evidence="1">
    <location>
        <begin position="58"/>
        <end position="92"/>
    </location>
</feature>
<proteinExistence type="predicted"/>
<sequence length="126" mass="13896">MSGRWQKLLPGALLTLLLLAAGLWGYGSLQSHRLALAQQQLADQRKTVAQQALLITTLQTQEAQNRALMARLQQQEQQLRQQSDNHRRKYREAIKHDACAGRAMPDAVLELLRPANAAIPGGAVAP</sequence>
<keyword evidence="1" id="KW-0175">Coiled coil</keyword>
<dbReference type="InterPro" id="IPR022538">
    <property type="entry name" value="DUF2570"/>
</dbReference>
<gene>
    <name evidence="2" type="ORF">NCTC11214_03189</name>
</gene>
<evidence type="ECO:0000256" key="1">
    <source>
        <dbReference type="SAM" id="Coils"/>
    </source>
</evidence>
<dbReference type="Proteomes" id="UP000281391">
    <property type="component" value="Chromosome"/>
</dbReference>
<organism evidence="2 3">
    <name type="scientific">Serratia odorifera</name>
    <dbReference type="NCBI Taxonomy" id="618"/>
    <lineage>
        <taxon>Bacteria</taxon>
        <taxon>Pseudomonadati</taxon>
        <taxon>Pseudomonadota</taxon>
        <taxon>Gammaproteobacteria</taxon>
        <taxon>Enterobacterales</taxon>
        <taxon>Yersiniaceae</taxon>
        <taxon>Serratia</taxon>
    </lineage>
</organism>
<dbReference type="KEGG" id="sof:NCTC11214_03189"/>
<evidence type="ECO:0000313" key="3">
    <source>
        <dbReference type="Proteomes" id="UP000281391"/>
    </source>
</evidence>
<evidence type="ECO:0000313" key="2">
    <source>
        <dbReference type="EMBL" id="VDZ59778.1"/>
    </source>
</evidence>
<accession>A0A3S4HR35</accession>
<dbReference type="AlphaFoldDB" id="A0A3S4HR35"/>